<reference evidence="1" key="1">
    <citation type="journal article" date="2012" name="Science">
        <title>Fermentation, hydrogen, and sulfur metabolism in multiple uncultivated bacterial phyla.</title>
        <authorList>
            <person name="Wrighton K.C."/>
            <person name="Thomas B.C."/>
            <person name="Sharon I."/>
            <person name="Miller C.S."/>
            <person name="Castelle C.J."/>
            <person name="VerBerkmoes N.C."/>
            <person name="Wilkins M.J."/>
            <person name="Hettich R.L."/>
            <person name="Lipton M.S."/>
            <person name="Williams K.H."/>
            <person name="Long P.E."/>
            <person name="Banfield J.F."/>
        </authorList>
    </citation>
    <scope>NUCLEOTIDE SEQUENCE [LARGE SCALE GENOMIC DNA]</scope>
</reference>
<proteinExistence type="predicted"/>
<protein>
    <submittedName>
        <fullName evidence="1">Uncharacterized protein</fullName>
    </submittedName>
</protein>
<dbReference type="AlphaFoldDB" id="K1YWI6"/>
<name>K1YWI6_9BACT</name>
<evidence type="ECO:0000313" key="1">
    <source>
        <dbReference type="EMBL" id="EKD29619.1"/>
    </source>
</evidence>
<dbReference type="EMBL" id="AMFJ01034334">
    <property type="protein sequence ID" value="EKD29619.1"/>
    <property type="molecule type" value="Genomic_DNA"/>
</dbReference>
<comment type="caution">
    <text evidence="1">The sequence shown here is derived from an EMBL/GenBank/DDBJ whole genome shotgun (WGS) entry which is preliminary data.</text>
</comment>
<gene>
    <name evidence="1" type="ORF">ACD_78C00334G0002</name>
</gene>
<accession>K1YWI6</accession>
<organism evidence="1">
    <name type="scientific">uncultured bacterium</name>
    <name type="common">gcode 4</name>
    <dbReference type="NCBI Taxonomy" id="1234023"/>
    <lineage>
        <taxon>Bacteria</taxon>
        <taxon>environmental samples</taxon>
    </lineage>
</organism>
<sequence>MIYYVDNIEKKTFLMVIGEMFRDYPEIVNMYSEIIKINSTLEEENRNDFFDSIKSFFSSIKNMNIYLKEGGNEYEEKKFVQEIKNQYNHFVQNEQIYKNKIQEIQEKNENLEVWDVF</sequence>